<keyword evidence="8" id="KW-0175">Coiled coil</keyword>
<keyword evidence="6" id="KW-0833">Ubl conjugation pathway</keyword>
<dbReference type="PROSITE" id="PS00107">
    <property type="entry name" value="PROTEIN_KINASE_ATP"/>
    <property type="match status" value="1"/>
</dbReference>
<gene>
    <name evidence="11" type="ORF">Sangu_0298000</name>
</gene>
<evidence type="ECO:0000256" key="1">
    <source>
        <dbReference type="ARBA" id="ARBA00000900"/>
    </source>
</evidence>
<dbReference type="CDD" id="cd16655">
    <property type="entry name" value="RING-Ubox_WDSUB1-like"/>
    <property type="match status" value="1"/>
</dbReference>
<comment type="function">
    <text evidence="2">Functions as an E3 ubiquitin ligase.</text>
</comment>
<dbReference type="SUPFAM" id="SSF56112">
    <property type="entry name" value="Protein kinase-like (PK-like)"/>
    <property type="match status" value="1"/>
</dbReference>
<dbReference type="GO" id="GO:0061630">
    <property type="term" value="F:ubiquitin protein ligase activity"/>
    <property type="evidence" value="ECO:0007669"/>
    <property type="project" value="UniProtKB-EC"/>
</dbReference>
<evidence type="ECO:0000256" key="6">
    <source>
        <dbReference type="ARBA" id="ARBA00022786"/>
    </source>
</evidence>
<keyword evidence="7" id="KW-0547">Nucleotide-binding</keyword>
<dbReference type="GO" id="GO:0016567">
    <property type="term" value="P:protein ubiquitination"/>
    <property type="evidence" value="ECO:0007669"/>
    <property type="project" value="InterPro"/>
</dbReference>
<dbReference type="PROSITE" id="PS50011">
    <property type="entry name" value="PROTEIN_KINASE_DOM"/>
    <property type="match status" value="1"/>
</dbReference>
<dbReference type="InterPro" id="IPR003613">
    <property type="entry name" value="Ubox_domain"/>
</dbReference>
<feature type="domain" description="U-box" evidence="10">
    <location>
        <begin position="691"/>
        <end position="765"/>
    </location>
</feature>
<dbReference type="Gene3D" id="1.10.510.10">
    <property type="entry name" value="Transferase(Phosphotransferase) domain 1"/>
    <property type="match status" value="1"/>
</dbReference>
<dbReference type="CDD" id="cd01989">
    <property type="entry name" value="USP_STK_Ubox_N"/>
    <property type="match status" value="1"/>
</dbReference>
<dbReference type="InterPro" id="IPR013083">
    <property type="entry name" value="Znf_RING/FYVE/PHD"/>
</dbReference>
<dbReference type="InterPro" id="IPR001245">
    <property type="entry name" value="Ser-Thr/Tyr_kinase_cat_dom"/>
</dbReference>
<dbReference type="SMART" id="SM00504">
    <property type="entry name" value="Ubox"/>
    <property type="match status" value="1"/>
</dbReference>
<dbReference type="AlphaFoldDB" id="A0AAW2QQ09"/>
<dbReference type="InterPro" id="IPR051348">
    <property type="entry name" value="U-box_ubiquitin_ligases"/>
</dbReference>
<evidence type="ECO:0000256" key="2">
    <source>
        <dbReference type="ARBA" id="ARBA00003861"/>
    </source>
</evidence>
<dbReference type="InterPro" id="IPR011009">
    <property type="entry name" value="Kinase-like_dom_sf"/>
</dbReference>
<dbReference type="InterPro" id="IPR000719">
    <property type="entry name" value="Prot_kinase_dom"/>
</dbReference>
<accession>A0AAW2QQ09</accession>
<reference evidence="11" key="1">
    <citation type="submission" date="2020-06" db="EMBL/GenBank/DDBJ databases">
        <authorList>
            <person name="Li T."/>
            <person name="Hu X."/>
            <person name="Zhang T."/>
            <person name="Song X."/>
            <person name="Zhang H."/>
            <person name="Dai N."/>
            <person name="Sheng W."/>
            <person name="Hou X."/>
            <person name="Wei L."/>
        </authorList>
    </citation>
    <scope>NUCLEOTIDE SEQUENCE</scope>
    <source>
        <strain evidence="11">G01</strain>
        <tissue evidence="11">Leaf</tissue>
    </source>
</reference>
<dbReference type="EMBL" id="JACGWK010000002">
    <property type="protein sequence ID" value="KAL0369799.1"/>
    <property type="molecule type" value="Genomic_DNA"/>
</dbReference>
<dbReference type="GO" id="GO:0004672">
    <property type="term" value="F:protein kinase activity"/>
    <property type="evidence" value="ECO:0007669"/>
    <property type="project" value="InterPro"/>
</dbReference>
<dbReference type="PROSITE" id="PS51698">
    <property type="entry name" value="U_BOX"/>
    <property type="match status" value="1"/>
</dbReference>
<evidence type="ECO:0000256" key="5">
    <source>
        <dbReference type="ARBA" id="ARBA00022679"/>
    </source>
</evidence>
<dbReference type="InterPro" id="IPR017441">
    <property type="entry name" value="Protein_kinase_ATP_BS"/>
</dbReference>
<dbReference type="EC" id="2.3.2.27" evidence="4"/>
<dbReference type="Pfam" id="PF04564">
    <property type="entry name" value="U-box"/>
    <property type="match status" value="1"/>
</dbReference>
<dbReference type="Gene3D" id="3.30.200.20">
    <property type="entry name" value="Phosphorylase Kinase, domain 1"/>
    <property type="match status" value="1"/>
</dbReference>
<comment type="pathway">
    <text evidence="3">Protein modification; protein ubiquitination.</text>
</comment>
<comment type="catalytic activity">
    <reaction evidence="1">
        <text>S-ubiquitinyl-[E2 ubiquitin-conjugating enzyme]-L-cysteine + [acceptor protein]-L-lysine = [E2 ubiquitin-conjugating enzyme]-L-cysteine + N(6)-ubiquitinyl-[acceptor protein]-L-lysine.</text>
        <dbReference type="EC" id="2.3.2.27"/>
    </reaction>
</comment>
<dbReference type="GO" id="GO:0005524">
    <property type="term" value="F:ATP binding"/>
    <property type="evidence" value="ECO:0007669"/>
    <property type="project" value="UniProtKB-UniRule"/>
</dbReference>
<feature type="binding site" evidence="7">
    <location>
        <position position="499"/>
    </location>
    <ligand>
        <name>ATP</name>
        <dbReference type="ChEBI" id="CHEBI:30616"/>
    </ligand>
</feature>
<protein>
    <recommendedName>
        <fullName evidence="4">RING-type E3 ubiquitin transferase</fullName>
        <ecNumber evidence="4">2.3.2.27</ecNumber>
    </recommendedName>
</protein>
<sequence length="766" mass="85888">MAALLTRPRPREDFLSPSAAPAFRHGFGLSVSPAAGGGGTVHVAVGSSVEKTEALLQWTISMFPGWEICLLHVHRPSPLIPTLLGKLPASQANPEIVVAFRKEEKAEITKLLSTYLMTCSKSRVKASIITIEANEVQKGIVNLVNLHMIRKLVVGAIPDFIKGKRSSCKACHAAKYAPSYCEMWFVNKGKLIWTRQASTNSSIDLSSRHVATSSAQNLISWSLNSCQNEVQAEASQTDLTLSTISQCVESTCDPLYIDSESSSRSLSSGSEYATSVEPRVSSIGSVKTVEECLCIQLSELKVEVDQSKDETYLKLLEQKQLEAEAREVLNKVKALEMAHSREIEQRIDAEDALRITMQEQEKLLEERERITQQLQKNLRNIALLDSRAQEANRRFEEVVGELKLIQASIATLRKEKQKLQRQKIEATRWLDRWRSHEQCKNNESTFNRFRGEVAELPEFLLSDLEAATCNFSESFMIGKGGNGIVYKGEILDKTVAIKKLHSYNMQKQIEFDEVVQVLGKLHHPHLVDLVGVCPESWLLVYEYLPGGSLQNYLFNNNNISSLNWKSRAQILADIASGLLFLHSRGPKRIVHGNLKPENLLLDSGIRCKISDYADHMLTANQTSAAPVFVVALDLLEFLCIQILNLIELEQERPELTPTLVKELEHMPFLEEQTVPSFFLCPILRHSLLPSLRCAQFTLDSFQEIMHDPQVAADGFTYEGEALRGWLENGHETSPMTNLKLSPLNLTPNHSLRLAIQDWVANLKITS</sequence>
<comment type="caution">
    <text evidence="11">The sequence shown here is derived from an EMBL/GenBank/DDBJ whole genome shotgun (WGS) entry which is preliminary data.</text>
</comment>
<dbReference type="SUPFAM" id="SSF57850">
    <property type="entry name" value="RING/U-box"/>
    <property type="match status" value="1"/>
</dbReference>
<dbReference type="PANTHER" id="PTHR45647:SF43">
    <property type="entry name" value="OS10G0100500 PROTEIN"/>
    <property type="match status" value="1"/>
</dbReference>
<feature type="coiled-coil region" evidence="8">
    <location>
        <begin position="318"/>
        <end position="422"/>
    </location>
</feature>
<keyword evidence="7" id="KW-0067">ATP-binding</keyword>
<evidence type="ECO:0000256" key="7">
    <source>
        <dbReference type="PROSITE-ProRule" id="PRU10141"/>
    </source>
</evidence>
<evidence type="ECO:0000259" key="9">
    <source>
        <dbReference type="PROSITE" id="PS50011"/>
    </source>
</evidence>
<feature type="domain" description="Protein kinase" evidence="9">
    <location>
        <begin position="471"/>
        <end position="766"/>
    </location>
</feature>
<evidence type="ECO:0000259" key="10">
    <source>
        <dbReference type="PROSITE" id="PS51698"/>
    </source>
</evidence>
<evidence type="ECO:0000313" key="11">
    <source>
        <dbReference type="EMBL" id="KAL0369799.1"/>
    </source>
</evidence>
<evidence type="ECO:0000256" key="3">
    <source>
        <dbReference type="ARBA" id="ARBA00004906"/>
    </source>
</evidence>
<evidence type="ECO:0000256" key="4">
    <source>
        <dbReference type="ARBA" id="ARBA00012483"/>
    </source>
</evidence>
<proteinExistence type="predicted"/>
<dbReference type="PANTHER" id="PTHR45647">
    <property type="entry name" value="OS02G0152300 PROTEIN"/>
    <property type="match status" value="1"/>
</dbReference>
<keyword evidence="5" id="KW-0808">Transferase</keyword>
<organism evidence="11">
    <name type="scientific">Sesamum angustifolium</name>
    <dbReference type="NCBI Taxonomy" id="2727405"/>
    <lineage>
        <taxon>Eukaryota</taxon>
        <taxon>Viridiplantae</taxon>
        <taxon>Streptophyta</taxon>
        <taxon>Embryophyta</taxon>
        <taxon>Tracheophyta</taxon>
        <taxon>Spermatophyta</taxon>
        <taxon>Magnoliopsida</taxon>
        <taxon>eudicotyledons</taxon>
        <taxon>Gunneridae</taxon>
        <taxon>Pentapetalae</taxon>
        <taxon>asterids</taxon>
        <taxon>lamiids</taxon>
        <taxon>Lamiales</taxon>
        <taxon>Pedaliaceae</taxon>
        <taxon>Sesamum</taxon>
    </lineage>
</organism>
<name>A0AAW2QQ09_9LAMI</name>
<reference evidence="11" key="2">
    <citation type="journal article" date="2024" name="Plant">
        <title>Genomic evolution and insights into agronomic trait innovations of Sesamum species.</title>
        <authorList>
            <person name="Miao H."/>
            <person name="Wang L."/>
            <person name="Qu L."/>
            <person name="Liu H."/>
            <person name="Sun Y."/>
            <person name="Le M."/>
            <person name="Wang Q."/>
            <person name="Wei S."/>
            <person name="Zheng Y."/>
            <person name="Lin W."/>
            <person name="Duan Y."/>
            <person name="Cao H."/>
            <person name="Xiong S."/>
            <person name="Wang X."/>
            <person name="Wei L."/>
            <person name="Li C."/>
            <person name="Ma Q."/>
            <person name="Ju M."/>
            <person name="Zhao R."/>
            <person name="Li G."/>
            <person name="Mu C."/>
            <person name="Tian Q."/>
            <person name="Mei H."/>
            <person name="Zhang T."/>
            <person name="Gao T."/>
            <person name="Zhang H."/>
        </authorList>
    </citation>
    <scope>NUCLEOTIDE SEQUENCE</scope>
    <source>
        <strain evidence="11">G01</strain>
    </source>
</reference>
<dbReference type="Pfam" id="PF07714">
    <property type="entry name" value="PK_Tyr_Ser-Thr"/>
    <property type="match status" value="1"/>
</dbReference>
<dbReference type="Gene3D" id="3.30.40.10">
    <property type="entry name" value="Zinc/RING finger domain, C3HC4 (zinc finger)"/>
    <property type="match status" value="1"/>
</dbReference>
<evidence type="ECO:0000256" key="8">
    <source>
        <dbReference type="SAM" id="Coils"/>
    </source>
</evidence>